<comment type="caution">
    <text evidence="2">The sequence shown here is derived from an EMBL/GenBank/DDBJ whole genome shotgun (WGS) entry which is preliminary data.</text>
</comment>
<accession>A0A2A4J1B0</accession>
<evidence type="ECO:0000313" key="2">
    <source>
        <dbReference type="EMBL" id="PCG65202.1"/>
    </source>
</evidence>
<dbReference type="AlphaFoldDB" id="A0A2A4J1B0"/>
<feature type="compositionally biased region" description="Polar residues" evidence="1">
    <location>
        <begin position="294"/>
        <end position="305"/>
    </location>
</feature>
<dbReference type="EMBL" id="NWSH01004344">
    <property type="protein sequence ID" value="PCG65202.1"/>
    <property type="molecule type" value="Genomic_DNA"/>
</dbReference>
<gene>
    <name evidence="2" type="ORF">B5V51_9529</name>
</gene>
<proteinExistence type="predicted"/>
<sequence length="315" mass="34789">MRCSCPFYSLVVAAQNQDLEPTMMKAYVLLTLLALFGLGQGNSLYRHIRRDDSDEDMDYDPDLEGRFGAHLGGYMRGHLFLGIIVLSCQANRYDRISFSPNRLYISRQRAYREPGYEITERYRSRGAITYGDPVHHGLLVPYVDRAHYLRTDGNTHSLPTEKLVRADYDEPISQSFHVGPKTDFAEVDKIVLNQLSKEERNFIKDNLTPIAREALLARVERGGGNFNLHQDRFGGFSLGTIAAELSAGAGQFIGAQLAGPLGAQLGSAIGAYLAVAAAEAMGHVKGQATVITNDGDNTNVKTASMRNPDETKRCN</sequence>
<organism evidence="2">
    <name type="scientific">Heliothis virescens</name>
    <name type="common">Tobacco budworm moth</name>
    <dbReference type="NCBI Taxonomy" id="7102"/>
    <lineage>
        <taxon>Eukaryota</taxon>
        <taxon>Metazoa</taxon>
        <taxon>Ecdysozoa</taxon>
        <taxon>Arthropoda</taxon>
        <taxon>Hexapoda</taxon>
        <taxon>Insecta</taxon>
        <taxon>Pterygota</taxon>
        <taxon>Neoptera</taxon>
        <taxon>Endopterygota</taxon>
        <taxon>Lepidoptera</taxon>
        <taxon>Glossata</taxon>
        <taxon>Ditrysia</taxon>
        <taxon>Noctuoidea</taxon>
        <taxon>Noctuidae</taxon>
        <taxon>Heliothinae</taxon>
        <taxon>Heliothis</taxon>
    </lineage>
</organism>
<evidence type="ECO:0000256" key="1">
    <source>
        <dbReference type="SAM" id="MobiDB-lite"/>
    </source>
</evidence>
<protein>
    <submittedName>
        <fullName evidence="2">Uncharacterized protein</fullName>
    </submittedName>
</protein>
<reference evidence="2" key="1">
    <citation type="submission" date="2017-09" db="EMBL/GenBank/DDBJ databases">
        <title>Contemporary evolution of a Lepidopteran species, Heliothis virescens, in response to modern agricultural practices.</title>
        <authorList>
            <person name="Fritz M.L."/>
            <person name="Deyonke A.M."/>
            <person name="Papanicolaou A."/>
            <person name="Micinski S."/>
            <person name="Westbrook J."/>
            <person name="Gould F."/>
        </authorList>
    </citation>
    <scope>NUCLEOTIDE SEQUENCE [LARGE SCALE GENOMIC DNA]</scope>
    <source>
        <strain evidence="2">HvINT-</strain>
        <tissue evidence="2">Whole body</tissue>
    </source>
</reference>
<name>A0A2A4J1B0_HELVI</name>
<feature type="region of interest" description="Disordered" evidence="1">
    <location>
        <begin position="294"/>
        <end position="315"/>
    </location>
</feature>